<evidence type="ECO:0000256" key="1">
    <source>
        <dbReference type="ARBA" id="ARBA00006787"/>
    </source>
</evidence>
<evidence type="ECO:0000313" key="8">
    <source>
        <dbReference type="Proteomes" id="UP000821837"/>
    </source>
</evidence>
<keyword evidence="4 5" id="KW-0408">Iron</keyword>
<dbReference type="GO" id="GO:0010436">
    <property type="term" value="F:carotenoid dioxygenase activity"/>
    <property type="evidence" value="ECO:0007669"/>
    <property type="project" value="TreeGrafter"/>
</dbReference>
<feature type="binding site" evidence="5">
    <location>
        <position position="737"/>
    </location>
    <ligand>
        <name>Fe cation</name>
        <dbReference type="ChEBI" id="CHEBI:24875"/>
        <note>catalytic</note>
    </ligand>
</feature>
<feature type="binding site" evidence="5">
    <location>
        <position position="1047"/>
    </location>
    <ligand>
        <name>Fe cation</name>
        <dbReference type="ChEBI" id="CHEBI:24875"/>
        <note>catalytic</note>
    </ligand>
</feature>
<dbReference type="AlphaFoldDB" id="A0A9D4T9E9"/>
<dbReference type="SUPFAM" id="SSF56219">
    <property type="entry name" value="DNase I-like"/>
    <property type="match status" value="1"/>
</dbReference>
<protein>
    <submittedName>
        <fullName evidence="7">Uncharacterized protein</fullName>
    </submittedName>
</protein>
<feature type="region of interest" description="Disordered" evidence="6">
    <location>
        <begin position="525"/>
        <end position="550"/>
    </location>
</feature>
<keyword evidence="3" id="KW-0560">Oxidoreductase</keyword>
<evidence type="ECO:0000256" key="6">
    <source>
        <dbReference type="SAM" id="MobiDB-lite"/>
    </source>
</evidence>
<comment type="similarity">
    <text evidence="1">Belongs to the carotenoid oxygenase family.</text>
</comment>
<sequence length="1058" mass="119291">MRDADAADDIWSSPEAIIIIHAGLQDIAYNDVPLKELAQQLTDAIAAWKKRTEKHLFVLYGVPEIPGEAVLNGKCRHWNDLVKLACTELGPRVEFVRAPHMAQESRQGLVYNDTTAEEMGQRLGGRLCTFLGFRPSYATQHRPWVDNGSQRWTPSPPQPQPRSFRVGFLNMNVAETHLRDLEHPPVHQAWHWAGRNRTGDDRKGGGVGLLWRRDMPWQSVDSGCVDHMWALGDVLGRPTAVCVVYMTVGSGQHEANAQNGQLMLQLSEKMELVVANLEPRCYGQVTWCARGSATCIDYALVSAGLHSLFRQMDIDEKGIHSLGSDHNRLLIEFNCAGSSAPHSNVRKKLGKYLPSQAVLGVADDFEKSPLRDQAGTYDDFVAALSSVMQKHMVWERHRTRVARKPWWDAEVKTAWQARREANRRHRALVKKGDGEACLKAWSEYLDLKHKLQTLVQGKIAKHNLRLMASLREEGKASSQKFWRYVQSLDWKDKRPVQLRNAATGEPVVELKEHLTAHLLRLYGHTDGSEDGTQVEPTHTHVPGPLPERLSTEESGVRLVRRCLSSWSPLARHGDRRQSTFSEPINGVVDGELPHWLRGTLLRNGPGLSAIGFDRYNHVFDGLGLVRQFSIENGQVFYRNRFLRSQSYIRNHRANRIVVSEFGTLGHPDPCASLFDRLTSYFTVDISDNALVNVMPIGDEVYAMTESPYMFRVDPVTLETVEKKKLTDLVAVHTATAHPHLDPDDGSTYNIGTKMGLHPGFVLIHYPSSGVNGVRAVGKIPFSSRTSVPYVHSFALTENWVVVLEQPLALHLPTMLRCKLLGDKAYLDALKFDPTKGVRFHVMNKKTGELHPAVFEAATFFIFHHINAFEQGEDIIVDACCFDNDNIVRSLVFTETNPGKFEMAHLRRFTLPLNRGGSEGTTVMPQNLAKGDLYGELPRVNQNYNGKPYRFAYCTSHVPGQEHRMFLSKIDVTTGEWQRWEGQGWYPSEPVFVPRPGGVEEDDGVVLSSLLQEDNEKRLALVVLEARSFQQLAMVEFDCPSSVPGDFHGWFFQDQEKKE</sequence>
<dbReference type="PANTHER" id="PTHR10543">
    <property type="entry name" value="BETA-CAROTENE DIOXYGENASE"/>
    <property type="match status" value="1"/>
</dbReference>
<dbReference type="GO" id="GO:0046872">
    <property type="term" value="F:metal ion binding"/>
    <property type="evidence" value="ECO:0007669"/>
    <property type="project" value="UniProtKB-KW"/>
</dbReference>
<dbReference type="PANTHER" id="PTHR10543:SF24">
    <property type="entry name" value="CAROTENOID ISOMEROOXYGENASE"/>
    <property type="match status" value="1"/>
</dbReference>
<proteinExistence type="inferred from homology"/>
<comment type="cofactor">
    <cofactor evidence="5">
        <name>Fe(2+)</name>
        <dbReference type="ChEBI" id="CHEBI:29033"/>
    </cofactor>
    <text evidence="5">Binds 1 Fe(2+) ion per subunit.</text>
</comment>
<keyword evidence="2 5" id="KW-0479">Metal-binding</keyword>
<organism evidence="7 8">
    <name type="scientific">Rhipicephalus sanguineus</name>
    <name type="common">Brown dog tick</name>
    <name type="synonym">Ixodes sanguineus</name>
    <dbReference type="NCBI Taxonomy" id="34632"/>
    <lineage>
        <taxon>Eukaryota</taxon>
        <taxon>Metazoa</taxon>
        <taxon>Ecdysozoa</taxon>
        <taxon>Arthropoda</taxon>
        <taxon>Chelicerata</taxon>
        <taxon>Arachnida</taxon>
        <taxon>Acari</taxon>
        <taxon>Parasitiformes</taxon>
        <taxon>Ixodida</taxon>
        <taxon>Ixodoidea</taxon>
        <taxon>Ixodidae</taxon>
        <taxon>Rhipicephalinae</taxon>
        <taxon>Rhipicephalus</taxon>
        <taxon>Rhipicephalus</taxon>
    </lineage>
</organism>
<feature type="binding site" evidence="5">
    <location>
        <position position="791"/>
    </location>
    <ligand>
        <name>Fe cation</name>
        <dbReference type="ChEBI" id="CHEBI:24875"/>
        <note>catalytic</note>
    </ligand>
</feature>
<dbReference type="InterPro" id="IPR036691">
    <property type="entry name" value="Endo/exonu/phosph_ase_sf"/>
</dbReference>
<reference evidence="7" key="2">
    <citation type="submission" date="2021-09" db="EMBL/GenBank/DDBJ databases">
        <authorList>
            <person name="Jia N."/>
            <person name="Wang J."/>
            <person name="Shi W."/>
            <person name="Du L."/>
            <person name="Sun Y."/>
            <person name="Zhan W."/>
            <person name="Jiang J."/>
            <person name="Wang Q."/>
            <person name="Zhang B."/>
            <person name="Ji P."/>
            <person name="Sakyi L.B."/>
            <person name="Cui X."/>
            <person name="Yuan T."/>
            <person name="Jiang B."/>
            <person name="Yang W."/>
            <person name="Lam T.T.-Y."/>
            <person name="Chang Q."/>
            <person name="Ding S."/>
            <person name="Wang X."/>
            <person name="Zhu J."/>
            <person name="Ruan X."/>
            <person name="Zhao L."/>
            <person name="Wei J."/>
            <person name="Que T."/>
            <person name="Du C."/>
            <person name="Cheng J."/>
            <person name="Dai P."/>
            <person name="Han X."/>
            <person name="Huang E."/>
            <person name="Gao Y."/>
            <person name="Liu J."/>
            <person name="Shao H."/>
            <person name="Ye R."/>
            <person name="Li L."/>
            <person name="Wei W."/>
            <person name="Wang X."/>
            <person name="Wang C."/>
            <person name="Huo Q."/>
            <person name="Li W."/>
            <person name="Guo W."/>
            <person name="Chen H."/>
            <person name="Chen S."/>
            <person name="Zhou L."/>
            <person name="Zhou L."/>
            <person name="Ni X."/>
            <person name="Tian J."/>
            <person name="Zhou Y."/>
            <person name="Sheng Y."/>
            <person name="Liu T."/>
            <person name="Pan Y."/>
            <person name="Xia L."/>
            <person name="Li J."/>
            <person name="Zhao F."/>
            <person name="Cao W."/>
        </authorList>
    </citation>
    <scope>NUCLEOTIDE SEQUENCE</scope>
    <source>
        <strain evidence="7">Rsan-2018</strain>
        <tissue evidence="7">Larvae</tissue>
    </source>
</reference>
<dbReference type="GO" id="GO:0003834">
    <property type="term" value="F:beta-carotene 15,15'-dioxygenase activity"/>
    <property type="evidence" value="ECO:0007669"/>
    <property type="project" value="TreeGrafter"/>
</dbReference>
<dbReference type="Pfam" id="PF03055">
    <property type="entry name" value="RPE65"/>
    <property type="match status" value="1"/>
</dbReference>
<dbReference type="GO" id="GO:0042574">
    <property type="term" value="P:retinal metabolic process"/>
    <property type="evidence" value="ECO:0007669"/>
    <property type="project" value="TreeGrafter"/>
</dbReference>
<feature type="binding site" evidence="5">
    <location>
        <position position="863"/>
    </location>
    <ligand>
        <name>Fe cation</name>
        <dbReference type="ChEBI" id="CHEBI:24875"/>
        <note>catalytic</note>
    </ligand>
</feature>
<dbReference type="InterPro" id="IPR004294">
    <property type="entry name" value="Carotenoid_Oase"/>
</dbReference>
<evidence type="ECO:0000256" key="2">
    <source>
        <dbReference type="ARBA" id="ARBA00022723"/>
    </source>
</evidence>
<gene>
    <name evidence="7" type="ORF">HPB52_010727</name>
</gene>
<dbReference type="EMBL" id="JABSTV010001245">
    <property type="protein sequence ID" value="KAH7983297.1"/>
    <property type="molecule type" value="Genomic_DNA"/>
</dbReference>
<evidence type="ECO:0000256" key="5">
    <source>
        <dbReference type="PIRSR" id="PIRSR604294-1"/>
    </source>
</evidence>
<reference evidence="7" key="1">
    <citation type="journal article" date="2020" name="Cell">
        <title>Large-Scale Comparative Analyses of Tick Genomes Elucidate Their Genetic Diversity and Vector Capacities.</title>
        <authorList>
            <consortium name="Tick Genome and Microbiome Consortium (TIGMIC)"/>
            <person name="Jia N."/>
            <person name="Wang J."/>
            <person name="Shi W."/>
            <person name="Du L."/>
            <person name="Sun Y."/>
            <person name="Zhan W."/>
            <person name="Jiang J.F."/>
            <person name="Wang Q."/>
            <person name="Zhang B."/>
            <person name="Ji P."/>
            <person name="Bell-Sakyi L."/>
            <person name="Cui X.M."/>
            <person name="Yuan T.T."/>
            <person name="Jiang B.G."/>
            <person name="Yang W.F."/>
            <person name="Lam T.T."/>
            <person name="Chang Q.C."/>
            <person name="Ding S.J."/>
            <person name="Wang X.J."/>
            <person name="Zhu J.G."/>
            <person name="Ruan X.D."/>
            <person name="Zhao L."/>
            <person name="Wei J.T."/>
            <person name="Ye R.Z."/>
            <person name="Que T.C."/>
            <person name="Du C.H."/>
            <person name="Zhou Y.H."/>
            <person name="Cheng J.X."/>
            <person name="Dai P.F."/>
            <person name="Guo W.B."/>
            <person name="Han X.H."/>
            <person name="Huang E.J."/>
            <person name="Li L.F."/>
            <person name="Wei W."/>
            <person name="Gao Y.C."/>
            <person name="Liu J.Z."/>
            <person name="Shao H.Z."/>
            <person name="Wang X."/>
            <person name="Wang C.C."/>
            <person name="Yang T.C."/>
            <person name="Huo Q.B."/>
            <person name="Li W."/>
            <person name="Chen H.Y."/>
            <person name="Chen S.E."/>
            <person name="Zhou L.G."/>
            <person name="Ni X.B."/>
            <person name="Tian J.H."/>
            <person name="Sheng Y."/>
            <person name="Liu T."/>
            <person name="Pan Y.S."/>
            <person name="Xia L.Y."/>
            <person name="Li J."/>
            <person name="Zhao F."/>
            <person name="Cao W.C."/>
        </authorList>
    </citation>
    <scope>NUCLEOTIDE SEQUENCE</scope>
    <source>
        <strain evidence="7">Rsan-2018</strain>
    </source>
</reference>
<evidence type="ECO:0000313" key="7">
    <source>
        <dbReference type="EMBL" id="KAH7983297.1"/>
    </source>
</evidence>
<dbReference type="VEuPathDB" id="VectorBase:RSAN_044477"/>
<evidence type="ECO:0000256" key="3">
    <source>
        <dbReference type="ARBA" id="ARBA00023002"/>
    </source>
</evidence>
<dbReference type="GO" id="GO:0016121">
    <property type="term" value="P:carotene catabolic process"/>
    <property type="evidence" value="ECO:0007669"/>
    <property type="project" value="TreeGrafter"/>
</dbReference>
<keyword evidence="8" id="KW-1185">Reference proteome</keyword>
<dbReference type="VEuPathDB" id="VectorBase:RSAN_050458"/>
<dbReference type="Gene3D" id="3.60.10.10">
    <property type="entry name" value="Endonuclease/exonuclease/phosphatase"/>
    <property type="match status" value="1"/>
</dbReference>
<dbReference type="Proteomes" id="UP000821837">
    <property type="component" value="Chromosome 1"/>
</dbReference>
<accession>A0A9D4T9E9</accession>
<evidence type="ECO:0000256" key="4">
    <source>
        <dbReference type="ARBA" id="ARBA00023004"/>
    </source>
</evidence>
<name>A0A9D4T9E9_RHISA</name>
<comment type="caution">
    <text evidence="7">The sequence shown here is derived from an EMBL/GenBank/DDBJ whole genome shotgun (WGS) entry which is preliminary data.</text>
</comment>